<dbReference type="Proteomes" id="UP000473699">
    <property type="component" value="Unassembled WGS sequence"/>
</dbReference>
<dbReference type="AlphaFoldDB" id="A0A6L5Y8Z4"/>
<dbReference type="PANTHER" id="PTHR30482">
    <property type="entry name" value="HIGH-AFFINITY BRANCHED-CHAIN AMINO ACID TRANSPORT SYSTEM PERMEASE"/>
    <property type="match status" value="1"/>
</dbReference>
<dbReference type="GO" id="GO:0005886">
    <property type="term" value="C:plasma membrane"/>
    <property type="evidence" value="ECO:0007669"/>
    <property type="project" value="UniProtKB-SubCell"/>
</dbReference>
<keyword evidence="3 6" id="KW-0812">Transmembrane</keyword>
<evidence type="ECO:0000256" key="5">
    <source>
        <dbReference type="ARBA" id="ARBA00023136"/>
    </source>
</evidence>
<comment type="caution">
    <text evidence="7">The sequence shown here is derived from an EMBL/GenBank/DDBJ whole genome shotgun (WGS) entry which is preliminary data.</text>
</comment>
<name>A0A6L5Y8Z4_9BACT</name>
<dbReference type="EMBL" id="VUNH01000001">
    <property type="protein sequence ID" value="MST54784.1"/>
    <property type="molecule type" value="Genomic_DNA"/>
</dbReference>
<feature type="transmembrane region" description="Helical" evidence="6">
    <location>
        <begin position="31"/>
        <end position="51"/>
    </location>
</feature>
<feature type="transmembrane region" description="Helical" evidence="6">
    <location>
        <begin position="84"/>
        <end position="107"/>
    </location>
</feature>
<proteinExistence type="predicted"/>
<feature type="transmembrane region" description="Helical" evidence="6">
    <location>
        <begin position="247"/>
        <end position="273"/>
    </location>
</feature>
<keyword evidence="8" id="KW-1185">Reference proteome</keyword>
<feature type="transmembrane region" description="Helical" evidence="6">
    <location>
        <begin position="159"/>
        <end position="177"/>
    </location>
</feature>
<evidence type="ECO:0000256" key="3">
    <source>
        <dbReference type="ARBA" id="ARBA00022692"/>
    </source>
</evidence>
<evidence type="ECO:0000256" key="6">
    <source>
        <dbReference type="SAM" id="Phobius"/>
    </source>
</evidence>
<protein>
    <submittedName>
        <fullName evidence="7">Branched-chain amino acid ABC transporter permease</fullName>
    </submittedName>
</protein>
<evidence type="ECO:0000256" key="4">
    <source>
        <dbReference type="ARBA" id="ARBA00022989"/>
    </source>
</evidence>
<dbReference type="PANTHER" id="PTHR30482:SF20">
    <property type="entry name" value="HIGH-AFFINITY BRANCHED-CHAIN AMINO ACID TRANSPORT SYSTEM PERMEASE PROTEIN LIVM"/>
    <property type="match status" value="1"/>
</dbReference>
<evidence type="ECO:0000256" key="1">
    <source>
        <dbReference type="ARBA" id="ARBA00004651"/>
    </source>
</evidence>
<reference evidence="7 8" key="1">
    <citation type="submission" date="2019-08" db="EMBL/GenBank/DDBJ databases">
        <title>In-depth cultivation of the pig gut microbiome towards novel bacterial diversity and tailored functional studies.</title>
        <authorList>
            <person name="Wylensek D."/>
            <person name="Hitch T.C.A."/>
            <person name="Clavel T."/>
        </authorList>
    </citation>
    <scope>NUCLEOTIDE SEQUENCE [LARGE SCALE GENOMIC DNA]</scope>
    <source>
        <strain evidence="7 8">SM-530-WT-4B</strain>
    </source>
</reference>
<organism evidence="7 8">
    <name type="scientific">Pyramidobacter porci</name>
    <dbReference type="NCBI Taxonomy" id="2605789"/>
    <lineage>
        <taxon>Bacteria</taxon>
        <taxon>Thermotogati</taxon>
        <taxon>Synergistota</taxon>
        <taxon>Synergistia</taxon>
        <taxon>Synergistales</taxon>
        <taxon>Dethiosulfovibrionaceae</taxon>
        <taxon>Pyramidobacter</taxon>
    </lineage>
</organism>
<feature type="transmembrane region" description="Helical" evidence="6">
    <location>
        <begin position="7"/>
        <end position="25"/>
    </location>
</feature>
<dbReference type="InterPro" id="IPR043428">
    <property type="entry name" value="LivM-like"/>
</dbReference>
<dbReference type="InterPro" id="IPR001851">
    <property type="entry name" value="ABC_transp_permease"/>
</dbReference>
<dbReference type="Pfam" id="PF02653">
    <property type="entry name" value="BPD_transp_2"/>
    <property type="match status" value="1"/>
</dbReference>
<feature type="transmembrane region" description="Helical" evidence="6">
    <location>
        <begin position="285"/>
        <end position="307"/>
    </location>
</feature>
<dbReference type="GO" id="GO:0015658">
    <property type="term" value="F:branched-chain amino acid transmembrane transporter activity"/>
    <property type="evidence" value="ECO:0007669"/>
    <property type="project" value="InterPro"/>
</dbReference>
<feature type="transmembrane region" description="Helical" evidence="6">
    <location>
        <begin position="114"/>
        <end position="133"/>
    </location>
</feature>
<dbReference type="CDD" id="cd06581">
    <property type="entry name" value="TM_PBP1_LivM_like"/>
    <property type="match status" value="1"/>
</dbReference>
<gene>
    <name evidence="7" type="ORF">FYJ74_01795</name>
</gene>
<keyword evidence="4 6" id="KW-1133">Transmembrane helix</keyword>
<accession>A0A6L5Y8Z4</accession>
<evidence type="ECO:0000313" key="7">
    <source>
        <dbReference type="EMBL" id="MST54784.1"/>
    </source>
</evidence>
<keyword evidence="2" id="KW-1003">Cell membrane</keyword>
<sequence length="330" mass="35629">MVNLNKNRIFSVLPAILALMIAVLISSNKYFVFLATLSTINAIAILGIVIISGLAGQLNLGQSAFVGLGAYTGAIMALRWGLPFWAAIPVTLFVAGLWGALMGVPALRLKGGPYLALVTQTFGEMVYLIIMNIEKFTGGPFGLLGISYPKIFGYEIKGGVPYMYLSIFFLIVCYWICQKVSKSSVGLVLNGIRESEDAEQSLGINTIRYKITAFVLSAMLGGISGLLYAPFVGYISPDQFRWNSSLLLVSGAIIGGMKSFGGAIVGAMVITCLPEALRLSDQYRMILYGLLVIFCLALLPDGIASLYGKSLKEIGAMLRKRCRELARESK</sequence>
<evidence type="ECO:0000313" key="8">
    <source>
        <dbReference type="Proteomes" id="UP000473699"/>
    </source>
</evidence>
<comment type="subcellular location">
    <subcellularLocation>
        <location evidence="1">Cell membrane</location>
        <topology evidence="1">Multi-pass membrane protein</topology>
    </subcellularLocation>
</comment>
<feature type="transmembrane region" description="Helical" evidence="6">
    <location>
        <begin position="58"/>
        <end position="78"/>
    </location>
</feature>
<feature type="transmembrane region" description="Helical" evidence="6">
    <location>
        <begin position="211"/>
        <end position="235"/>
    </location>
</feature>
<evidence type="ECO:0000256" key="2">
    <source>
        <dbReference type="ARBA" id="ARBA00022475"/>
    </source>
</evidence>
<keyword evidence="5 6" id="KW-0472">Membrane</keyword>